<sequence>MDKNMYKLLIIDDHPIVAEGIKNIAEQLGDVTCQSAICMKEVEQAVNACQFDLCIIDLELPDTNGFKLIDFLHNQIPECRILIYTMHEEPWVISKLAHQAIHGAVSKNNSIQELATAIKEIKNGNKYFCKTFSEQFGRNSITQVPELSKREKEVLALLSQGLSTSEIANKIFLSTNTVHTYRKRLMEKLEAKNVAELVYKGTELF</sequence>
<dbReference type="SMART" id="SM00421">
    <property type="entry name" value="HTH_LUXR"/>
    <property type="match status" value="1"/>
</dbReference>
<keyword evidence="7" id="KW-1185">Reference proteome</keyword>
<dbReference type="EMBL" id="JACJMO010000007">
    <property type="protein sequence ID" value="MBM6857330.1"/>
    <property type="molecule type" value="Genomic_DNA"/>
</dbReference>
<dbReference type="PROSITE" id="PS00622">
    <property type="entry name" value="HTH_LUXR_1"/>
    <property type="match status" value="1"/>
</dbReference>
<evidence type="ECO:0000256" key="3">
    <source>
        <dbReference type="PROSITE-ProRule" id="PRU00169"/>
    </source>
</evidence>
<dbReference type="AlphaFoldDB" id="A0AA40ZTS4"/>
<dbReference type="InterPro" id="IPR051015">
    <property type="entry name" value="EvgA-like"/>
</dbReference>
<dbReference type="InterPro" id="IPR001789">
    <property type="entry name" value="Sig_transdc_resp-reg_receiver"/>
</dbReference>
<dbReference type="CDD" id="cd17535">
    <property type="entry name" value="REC_NarL-like"/>
    <property type="match status" value="1"/>
</dbReference>
<protein>
    <submittedName>
        <fullName evidence="6">Response regulator transcription factor</fullName>
    </submittedName>
</protein>
<keyword evidence="1 3" id="KW-0597">Phosphoprotein</keyword>
<evidence type="ECO:0000256" key="2">
    <source>
        <dbReference type="ARBA" id="ARBA00023125"/>
    </source>
</evidence>
<dbReference type="InterPro" id="IPR016032">
    <property type="entry name" value="Sig_transdc_resp-reg_C-effctor"/>
</dbReference>
<evidence type="ECO:0000313" key="6">
    <source>
        <dbReference type="EMBL" id="MBM6857330.1"/>
    </source>
</evidence>
<dbReference type="Gene3D" id="3.40.50.2300">
    <property type="match status" value="1"/>
</dbReference>
<accession>A0AA40ZTS4</accession>
<evidence type="ECO:0000256" key="1">
    <source>
        <dbReference type="ARBA" id="ARBA00022553"/>
    </source>
</evidence>
<dbReference type="Gene3D" id="1.10.10.10">
    <property type="entry name" value="Winged helix-like DNA-binding domain superfamily/Winged helix DNA-binding domain"/>
    <property type="match status" value="1"/>
</dbReference>
<dbReference type="PROSITE" id="PS50043">
    <property type="entry name" value="HTH_LUXR_2"/>
    <property type="match status" value="1"/>
</dbReference>
<feature type="domain" description="HTH luxR-type" evidence="4">
    <location>
        <begin position="140"/>
        <end position="205"/>
    </location>
</feature>
<dbReference type="CDD" id="cd06170">
    <property type="entry name" value="LuxR_C_like"/>
    <property type="match status" value="1"/>
</dbReference>
<dbReference type="InterPro" id="IPR058245">
    <property type="entry name" value="NreC/VraR/RcsB-like_REC"/>
</dbReference>
<evidence type="ECO:0000259" key="4">
    <source>
        <dbReference type="PROSITE" id="PS50043"/>
    </source>
</evidence>
<dbReference type="Pfam" id="PF00196">
    <property type="entry name" value="GerE"/>
    <property type="match status" value="1"/>
</dbReference>
<dbReference type="Pfam" id="PF00072">
    <property type="entry name" value="Response_reg"/>
    <property type="match status" value="1"/>
</dbReference>
<dbReference type="InterPro" id="IPR036388">
    <property type="entry name" value="WH-like_DNA-bd_sf"/>
</dbReference>
<reference evidence="6 7" key="1">
    <citation type="journal article" date="2021" name="Sci. Rep.">
        <title>The distribution of antibiotic resistance genes in chicken gut microbiota commensals.</title>
        <authorList>
            <person name="Juricova H."/>
            <person name="Matiasovicova J."/>
            <person name="Kubasova T."/>
            <person name="Cejkova D."/>
            <person name="Rychlik I."/>
        </authorList>
    </citation>
    <scope>NUCLEOTIDE SEQUENCE [LARGE SCALE GENOMIC DNA]</scope>
    <source>
        <strain evidence="6 7">An421</strain>
    </source>
</reference>
<dbReference type="PROSITE" id="PS50110">
    <property type="entry name" value="RESPONSE_REGULATORY"/>
    <property type="match status" value="1"/>
</dbReference>
<name>A0AA40ZTS4_9BACT</name>
<feature type="domain" description="Response regulatory" evidence="5">
    <location>
        <begin position="7"/>
        <end position="122"/>
    </location>
</feature>
<proteinExistence type="predicted"/>
<dbReference type="GO" id="GO:0003677">
    <property type="term" value="F:DNA binding"/>
    <property type="evidence" value="ECO:0007669"/>
    <property type="project" value="UniProtKB-KW"/>
</dbReference>
<dbReference type="SMART" id="SM00448">
    <property type="entry name" value="REC"/>
    <property type="match status" value="1"/>
</dbReference>
<dbReference type="InterPro" id="IPR000792">
    <property type="entry name" value="Tscrpt_reg_LuxR_C"/>
</dbReference>
<dbReference type="PANTHER" id="PTHR45566">
    <property type="entry name" value="HTH-TYPE TRANSCRIPTIONAL REGULATOR YHJB-RELATED"/>
    <property type="match status" value="1"/>
</dbReference>
<dbReference type="Proteomes" id="UP000698924">
    <property type="component" value="Unassembled WGS sequence"/>
</dbReference>
<gene>
    <name evidence="6" type="ORF">H6D15_06925</name>
</gene>
<dbReference type="PANTHER" id="PTHR45566:SF1">
    <property type="entry name" value="HTH-TYPE TRANSCRIPTIONAL REGULATOR YHJB-RELATED"/>
    <property type="match status" value="1"/>
</dbReference>
<feature type="modified residue" description="4-aspartylphosphate" evidence="3">
    <location>
        <position position="57"/>
    </location>
</feature>
<keyword evidence="2" id="KW-0238">DNA-binding</keyword>
<dbReference type="SUPFAM" id="SSF46894">
    <property type="entry name" value="C-terminal effector domain of the bipartite response regulators"/>
    <property type="match status" value="1"/>
</dbReference>
<dbReference type="GO" id="GO:0006355">
    <property type="term" value="P:regulation of DNA-templated transcription"/>
    <property type="evidence" value="ECO:0007669"/>
    <property type="project" value="InterPro"/>
</dbReference>
<organism evidence="6 7">
    <name type="scientific">Caecibacteroides pullorum</name>
    <dbReference type="NCBI Taxonomy" id="2725562"/>
    <lineage>
        <taxon>Bacteria</taxon>
        <taxon>Pseudomonadati</taxon>
        <taxon>Bacteroidota</taxon>
        <taxon>Bacteroidia</taxon>
        <taxon>Bacteroidales</taxon>
        <taxon>Bacteroidaceae</taxon>
        <taxon>Caecibacteroides</taxon>
    </lineage>
</organism>
<evidence type="ECO:0000313" key="7">
    <source>
        <dbReference type="Proteomes" id="UP000698924"/>
    </source>
</evidence>
<dbReference type="GO" id="GO:0000160">
    <property type="term" value="P:phosphorelay signal transduction system"/>
    <property type="evidence" value="ECO:0007669"/>
    <property type="project" value="InterPro"/>
</dbReference>
<evidence type="ECO:0000259" key="5">
    <source>
        <dbReference type="PROSITE" id="PS50110"/>
    </source>
</evidence>
<comment type="caution">
    <text evidence="6">The sequence shown here is derived from an EMBL/GenBank/DDBJ whole genome shotgun (WGS) entry which is preliminary data.</text>
</comment>
<dbReference type="PRINTS" id="PR00038">
    <property type="entry name" value="HTHLUXR"/>
</dbReference>
<dbReference type="SUPFAM" id="SSF52172">
    <property type="entry name" value="CheY-like"/>
    <property type="match status" value="1"/>
</dbReference>
<dbReference type="InterPro" id="IPR011006">
    <property type="entry name" value="CheY-like_superfamily"/>
</dbReference>